<evidence type="ECO:0000256" key="6">
    <source>
        <dbReference type="ARBA" id="ARBA00023010"/>
    </source>
</evidence>
<dbReference type="VEuPathDB" id="FungiDB:SJAG_03847"/>
<evidence type="ECO:0000256" key="8">
    <source>
        <dbReference type="ARBA" id="ARBA00023242"/>
    </source>
</evidence>
<reference evidence="12 14" key="1">
    <citation type="journal article" date="2011" name="Science">
        <title>Comparative functional genomics of the fission yeasts.</title>
        <authorList>
            <person name="Rhind N."/>
            <person name="Chen Z."/>
            <person name="Yassour M."/>
            <person name="Thompson D.A."/>
            <person name="Haas B.J."/>
            <person name="Habib N."/>
            <person name="Wapinski I."/>
            <person name="Roy S."/>
            <person name="Lin M.F."/>
            <person name="Heiman D.I."/>
            <person name="Young S.K."/>
            <person name="Furuya K."/>
            <person name="Guo Y."/>
            <person name="Pidoux A."/>
            <person name="Chen H.M."/>
            <person name="Robbertse B."/>
            <person name="Goldberg J.M."/>
            <person name="Aoki K."/>
            <person name="Bayne E.H."/>
            <person name="Berlin A.M."/>
            <person name="Desjardins C.A."/>
            <person name="Dobbs E."/>
            <person name="Dukaj L."/>
            <person name="Fan L."/>
            <person name="FitzGerald M.G."/>
            <person name="French C."/>
            <person name="Gujja S."/>
            <person name="Hansen K."/>
            <person name="Keifenheim D."/>
            <person name="Levin J.Z."/>
            <person name="Mosher R.A."/>
            <person name="Mueller C.A."/>
            <person name="Pfiffner J."/>
            <person name="Priest M."/>
            <person name="Russ C."/>
            <person name="Smialowska A."/>
            <person name="Swoboda P."/>
            <person name="Sykes S.M."/>
            <person name="Vaughn M."/>
            <person name="Vengrova S."/>
            <person name="Yoder R."/>
            <person name="Zeng Q."/>
            <person name="Allshire R."/>
            <person name="Baulcombe D."/>
            <person name="Birren B.W."/>
            <person name="Brown W."/>
            <person name="Ekwall K."/>
            <person name="Kellis M."/>
            <person name="Leatherwood J."/>
            <person name="Levin H."/>
            <person name="Margalit H."/>
            <person name="Martienssen R."/>
            <person name="Nieduszynski C.A."/>
            <person name="Spatafora J.W."/>
            <person name="Friedman N."/>
            <person name="Dalgaard J.Z."/>
            <person name="Baumann P."/>
            <person name="Niki H."/>
            <person name="Regev A."/>
            <person name="Nusbaum C."/>
        </authorList>
    </citation>
    <scope>NUCLEOTIDE SEQUENCE [LARGE SCALE GENOMIC DNA]</scope>
    <source>
        <strain evidence="14">yFS275 / FY16936</strain>
    </source>
</reference>
<dbReference type="GO" id="GO:0044614">
    <property type="term" value="C:nuclear pore cytoplasmic filaments"/>
    <property type="evidence" value="ECO:0000318"/>
    <property type="project" value="GO_Central"/>
</dbReference>
<dbReference type="OMA" id="QKKCPWV"/>
<gene>
    <name evidence="13" type="primary">gle1</name>
    <name evidence="12" type="ORF">SJAG_03847</name>
</gene>
<comment type="subcellular location">
    <subcellularLocation>
        <location evidence="1">Nucleus</location>
        <location evidence="1">Nuclear pore complex</location>
    </subcellularLocation>
</comment>
<dbReference type="AlphaFoldDB" id="B6K578"/>
<dbReference type="Proteomes" id="UP000001744">
    <property type="component" value="Unassembled WGS sequence"/>
</dbReference>
<evidence type="ECO:0000256" key="10">
    <source>
        <dbReference type="ARBA" id="ARBA00029983"/>
    </source>
</evidence>
<evidence type="ECO:0000256" key="1">
    <source>
        <dbReference type="ARBA" id="ARBA00004567"/>
    </source>
</evidence>
<dbReference type="STRING" id="402676.B6K578"/>
<evidence type="ECO:0000256" key="3">
    <source>
        <dbReference type="ARBA" id="ARBA00022448"/>
    </source>
</evidence>
<dbReference type="GeneID" id="7050485"/>
<dbReference type="GO" id="GO:0000822">
    <property type="term" value="F:inositol hexakisphosphate binding"/>
    <property type="evidence" value="ECO:0000318"/>
    <property type="project" value="GO_Central"/>
</dbReference>
<keyword evidence="3" id="KW-0813">Transport</keyword>
<evidence type="ECO:0000256" key="4">
    <source>
        <dbReference type="ARBA" id="ARBA00022816"/>
    </source>
</evidence>
<dbReference type="GO" id="GO:0005543">
    <property type="term" value="F:phospholipid binding"/>
    <property type="evidence" value="ECO:0000318"/>
    <property type="project" value="GO_Central"/>
</dbReference>
<evidence type="ECO:0000313" key="13">
    <source>
        <dbReference type="JaponicusDB" id="SJAG_03847"/>
    </source>
</evidence>
<organism evidence="12 14">
    <name type="scientific">Schizosaccharomyces japonicus (strain yFS275 / FY16936)</name>
    <name type="common">Fission yeast</name>
    <dbReference type="NCBI Taxonomy" id="402676"/>
    <lineage>
        <taxon>Eukaryota</taxon>
        <taxon>Fungi</taxon>
        <taxon>Dikarya</taxon>
        <taxon>Ascomycota</taxon>
        <taxon>Taphrinomycotina</taxon>
        <taxon>Schizosaccharomycetes</taxon>
        <taxon>Schizosaccharomycetales</taxon>
        <taxon>Schizosaccharomycetaceae</taxon>
        <taxon>Schizosaccharomyces</taxon>
    </lineage>
</organism>
<dbReference type="Gene3D" id="1.25.40.510">
    <property type="entry name" value="GLE1-like"/>
    <property type="match status" value="1"/>
</dbReference>
<dbReference type="GO" id="GO:0034399">
    <property type="term" value="C:nuclear periphery"/>
    <property type="evidence" value="ECO:0007669"/>
    <property type="project" value="EnsemblFungi"/>
</dbReference>
<dbReference type="RefSeq" id="XP_002174975.1">
    <property type="nucleotide sequence ID" value="XM_002174939.2"/>
</dbReference>
<dbReference type="GO" id="GO:0015031">
    <property type="term" value="P:protein transport"/>
    <property type="evidence" value="ECO:0007669"/>
    <property type="project" value="UniProtKB-KW"/>
</dbReference>
<name>B6K578_SCHJY</name>
<dbReference type="InterPro" id="IPR012476">
    <property type="entry name" value="GLE1"/>
</dbReference>
<dbReference type="GO" id="GO:0031369">
    <property type="term" value="F:translation initiation factor binding"/>
    <property type="evidence" value="ECO:0000318"/>
    <property type="project" value="GO_Central"/>
</dbReference>
<dbReference type="OrthoDB" id="420884at2759"/>
<keyword evidence="4" id="KW-0509">mRNA transport</keyword>
<accession>B6K578</accession>
<evidence type="ECO:0000256" key="11">
    <source>
        <dbReference type="SAM" id="MobiDB-lite"/>
    </source>
</evidence>
<keyword evidence="14" id="KW-1185">Reference proteome</keyword>
<dbReference type="HOGENOM" id="CLU_029651_0_0_1"/>
<dbReference type="JaponicusDB" id="SJAG_03847">
    <property type="gene designation" value="gle1"/>
</dbReference>
<dbReference type="eggNOG" id="KOG2412">
    <property type="taxonomic scope" value="Eukaryota"/>
</dbReference>
<dbReference type="PANTHER" id="PTHR12960:SF0">
    <property type="entry name" value="MRNA EXPORT FACTOR GLE1"/>
    <property type="match status" value="1"/>
</dbReference>
<protein>
    <recommendedName>
        <fullName evidence="9">mRNA export factor GLE1</fullName>
    </recommendedName>
    <alternativeName>
        <fullName evidence="10">Nucleoporin GLE1</fullName>
    </alternativeName>
</protein>
<evidence type="ECO:0000313" key="14">
    <source>
        <dbReference type="Proteomes" id="UP000001744"/>
    </source>
</evidence>
<dbReference type="GO" id="GO:0016973">
    <property type="term" value="P:poly(A)+ mRNA export from nucleus"/>
    <property type="evidence" value="ECO:0000318"/>
    <property type="project" value="GO_Central"/>
</dbReference>
<dbReference type="PANTHER" id="PTHR12960">
    <property type="entry name" value="GLE-1-RELATED"/>
    <property type="match status" value="1"/>
</dbReference>
<evidence type="ECO:0000256" key="5">
    <source>
        <dbReference type="ARBA" id="ARBA00022927"/>
    </source>
</evidence>
<evidence type="ECO:0000256" key="2">
    <source>
        <dbReference type="ARBA" id="ARBA00011056"/>
    </source>
</evidence>
<keyword evidence="7" id="KW-0906">Nuclear pore complex</keyword>
<evidence type="ECO:0000313" key="12">
    <source>
        <dbReference type="EMBL" id="EEB08682.1"/>
    </source>
</evidence>
<evidence type="ECO:0000256" key="9">
    <source>
        <dbReference type="ARBA" id="ARBA00026227"/>
    </source>
</evidence>
<keyword evidence="5" id="KW-0653">Protein transport</keyword>
<comment type="similarity">
    <text evidence="2">Belongs to the GLE1 family.</text>
</comment>
<dbReference type="InterPro" id="IPR038506">
    <property type="entry name" value="GLE1-like_sf"/>
</dbReference>
<dbReference type="GO" id="GO:0005737">
    <property type="term" value="C:cytoplasm"/>
    <property type="evidence" value="ECO:0000318"/>
    <property type="project" value="GO_Central"/>
</dbReference>
<dbReference type="EMBL" id="KE651167">
    <property type="protein sequence ID" value="EEB08682.1"/>
    <property type="molecule type" value="Genomic_DNA"/>
</dbReference>
<keyword evidence="8" id="KW-0539">Nucleus</keyword>
<proteinExistence type="inferred from homology"/>
<feature type="region of interest" description="Disordered" evidence="11">
    <location>
        <begin position="126"/>
        <end position="187"/>
    </location>
</feature>
<keyword evidence="6" id="KW-0811">Translocation</keyword>
<evidence type="ECO:0000256" key="7">
    <source>
        <dbReference type="ARBA" id="ARBA00023132"/>
    </source>
</evidence>
<dbReference type="Pfam" id="PF07817">
    <property type="entry name" value="GLE1"/>
    <property type="match status" value="1"/>
</dbReference>
<sequence>MAVFEVANENAEDDQIVSSLGSIDLTAQDVWDLYNAQTRQLVTDASRCINSLSTSKINRVYLSEHVVVPKTKTFAKDAQWIKKENESARNRVEESIKKAQDAYAEKIRQEQERLLRERKEQERKAAEERARLEEQRKKAQLEQEQQKQRADEERKRQAELDKQKREKEEQQKKDALAKKQFQDDPKEDKEKYWSIIQDLKQNVKKPVAENKEWKNYCISQKRKITPRIGQVTPSQAQIARITSNLHETFTAAKSQNETVYRWVLNFFCKGVVRQAEAEVSVNTVSAYPLASVCLKLCAMHPSLFDMLIARLQKKCPWVIPYVYDTTTEEGMKKAGFKRMSDGRWEQHTTYNERQCGIFAVYAAMIALDTSLAPAGWKFFARILNITPPPVQMIQTSLERGQTICAIVTTFLDVAGKAMIRLYKRQAEKLIIAACSEGYVGKQGGQSQYARLRIVGEDWTQGKGGLAFSFDP</sequence>